<dbReference type="AlphaFoldDB" id="A0A5C6AR03"/>
<dbReference type="Proteomes" id="UP000316213">
    <property type="component" value="Unassembled WGS sequence"/>
</dbReference>
<accession>A0A5C6AR03</accession>
<name>A0A5C6AR03_9BACT</name>
<protein>
    <submittedName>
        <fullName evidence="1">Uncharacterized protein</fullName>
    </submittedName>
</protein>
<proteinExistence type="predicted"/>
<gene>
    <name evidence="1" type="ORF">Pla100_12310</name>
</gene>
<dbReference type="OrthoDB" id="282455at2"/>
<dbReference type="EMBL" id="SJPM01000002">
    <property type="protein sequence ID" value="TWU01496.1"/>
    <property type="molecule type" value="Genomic_DNA"/>
</dbReference>
<reference evidence="1 2" key="1">
    <citation type="submission" date="2019-02" db="EMBL/GenBank/DDBJ databases">
        <title>Deep-cultivation of Planctomycetes and their phenomic and genomic characterization uncovers novel biology.</title>
        <authorList>
            <person name="Wiegand S."/>
            <person name="Jogler M."/>
            <person name="Boedeker C."/>
            <person name="Pinto D."/>
            <person name="Vollmers J."/>
            <person name="Rivas-Marin E."/>
            <person name="Kohn T."/>
            <person name="Peeters S.H."/>
            <person name="Heuer A."/>
            <person name="Rast P."/>
            <person name="Oberbeckmann S."/>
            <person name="Bunk B."/>
            <person name="Jeske O."/>
            <person name="Meyerdierks A."/>
            <person name="Storesund J.E."/>
            <person name="Kallscheuer N."/>
            <person name="Luecker S."/>
            <person name="Lage O.M."/>
            <person name="Pohl T."/>
            <person name="Merkel B.J."/>
            <person name="Hornburger P."/>
            <person name="Mueller R.-W."/>
            <person name="Bruemmer F."/>
            <person name="Labrenz M."/>
            <person name="Spormann A.M."/>
            <person name="Op Den Camp H."/>
            <person name="Overmann J."/>
            <person name="Amann R."/>
            <person name="Jetten M.S.M."/>
            <person name="Mascher T."/>
            <person name="Medema M.H."/>
            <person name="Devos D.P."/>
            <person name="Kaster A.-K."/>
            <person name="Ovreas L."/>
            <person name="Rohde M."/>
            <person name="Galperin M.Y."/>
            <person name="Jogler C."/>
        </authorList>
    </citation>
    <scope>NUCLEOTIDE SEQUENCE [LARGE SCALE GENOMIC DNA]</scope>
    <source>
        <strain evidence="1 2">Pla100</strain>
    </source>
</reference>
<dbReference type="RefSeq" id="WP_146577300.1">
    <property type="nucleotide sequence ID" value="NZ_SJPM01000002.1"/>
</dbReference>
<evidence type="ECO:0000313" key="2">
    <source>
        <dbReference type="Proteomes" id="UP000316213"/>
    </source>
</evidence>
<keyword evidence="2" id="KW-1185">Reference proteome</keyword>
<sequence>MNCHELAEQLAADRPDLTPVEVARLCLILLNRERSPERLRDPKARLAAWRNASFRFEAASDQHEAIVDELDQMLGDAPIEFSPDQLWTLLRAVKVQSQMLELYTDQPSLV</sequence>
<evidence type="ECO:0000313" key="1">
    <source>
        <dbReference type="EMBL" id="TWU01496.1"/>
    </source>
</evidence>
<organism evidence="1 2">
    <name type="scientific">Neorhodopirellula pilleata</name>
    <dbReference type="NCBI Taxonomy" id="2714738"/>
    <lineage>
        <taxon>Bacteria</taxon>
        <taxon>Pseudomonadati</taxon>
        <taxon>Planctomycetota</taxon>
        <taxon>Planctomycetia</taxon>
        <taxon>Pirellulales</taxon>
        <taxon>Pirellulaceae</taxon>
        <taxon>Neorhodopirellula</taxon>
    </lineage>
</organism>
<comment type="caution">
    <text evidence="1">The sequence shown here is derived from an EMBL/GenBank/DDBJ whole genome shotgun (WGS) entry which is preliminary data.</text>
</comment>